<reference evidence="1 2" key="1">
    <citation type="journal article" date="2019" name="Int. J. Syst. Evol. Microbiol.">
        <title>The Global Catalogue of Microorganisms (GCM) 10K type strain sequencing project: providing services to taxonomists for standard genome sequencing and annotation.</title>
        <authorList>
            <consortium name="The Broad Institute Genomics Platform"/>
            <consortium name="The Broad Institute Genome Sequencing Center for Infectious Disease"/>
            <person name="Wu L."/>
            <person name="Ma J."/>
        </authorList>
    </citation>
    <scope>NUCLEOTIDE SEQUENCE [LARGE SCALE GENOMIC DNA]</scope>
    <source>
        <strain evidence="1 2">JCM 8201</strain>
    </source>
</reference>
<gene>
    <name evidence="1" type="ORF">GCM10010439_21180</name>
</gene>
<evidence type="ECO:0000313" key="1">
    <source>
        <dbReference type="EMBL" id="GAA2724165.1"/>
    </source>
</evidence>
<evidence type="ECO:0000313" key="2">
    <source>
        <dbReference type="Proteomes" id="UP001501842"/>
    </source>
</evidence>
<keyword evidence="2" id="KW-1185">Reference proteome</keyword>
<protein>
    <submittedName>
        <fullName evidence="1">Uncharacterized protein</fullName>
    </submittedName>
</protein>
<sequence>MLAEGSRGLLEILGKMLRIEGVRGSNPLISTQVKGHFRLSEVAFLVP</sequence>
<name>A0ABN3U5T5_9ACTN</name>
<proteinExistence type="predicted"/>
<organism evidence="1 2">
    <name type="scientific">Actinocorallia aurantiaca</name>
    <dbReference type="NCBI Taxonomy" id="46204"/>
    <lineage>
        <taxon>Bacteria</taxon>
        <taxon>Bacillati</taxon>
        <taxon>Actinomycetota</taxon>
        <taxon>Actinomycetes</taxon>
        <taxon>Streptosporangiales</taxon>
        <taxon>Thermomonosporaceae</taxon>
        <taxon>Actinocorallia</taxon>
    </lineage>
</organism>
<dbReference type="Proteomes" id="UP001501842">
    <property type="component" value="Unassembled WGS sequence"/>
</dbReference>
<accession>A0ABN3U5T5</accession>
<comment type="caution">
    <text evidence="1">The sequence shown here is derived from an EMBL/GenBank/DDBJ whole genome shotgun (WGS) entry which is preliminary data.</text>
</comment>
<dbReference type="EMBL" id="BAAATZ010000006">
    <property type="protein sequence ID" value="GAA2724165.1"/>
    <property type="molecule type" value="Genomic_DNA"/>
</dbReference>